<evidence type="ECO:0000256" key="3">
    <source>
        <dbReference type="SAM" id="MobiDB-lite"/>
    </source>
</evidence>
<dbReference type="Gene3D" id="3.40.630.30">
    <property type="match status" value="1"/>
</dbReference>
<evidence type="ECO:0000313" key="6">
    <source>
        <dbReference type="Proteomes" id="UP001519287"/>
    </source>
</evidence>
<keyword evidence="6" id="KW-1185">Reference proteome</keyword>
<dbReference type="EMBL" id="JAGGLB010000042">
    <property type="protein sequence ID" value="MBP1996032.1"/>
    <property type="molecule type" value="Genomic_DNA"/>
</dbReference>
<dbReference type="Pfam" id="PF00583">
    <property type="entry name" value="Acetyltransf_1"/>
    <property type="match status" value="2"/>
</dbReference>
<evidence type="ECO:0000256" key="1">
    <source>
        <dbReference type="ARBA" id="ARBA00022679"/>
    </source>
</evidence>
<dbReference type="SUPFAM" id="SSF55729">
    <property type="entry name" value="Acyl-CoA N-acyltransferases (Nat)"/>
    <property type="match status" value="2"/>
</dbReference>
<evidence type="ECO:0000259" key="4">
    <source>
        <dbReference type="PROSITE" id="PS51186"/>
    </source>
</evidence>
<dbReference type="InterPro" id="IPR000182">
    <property type="entry name" value="GNAT_dom"/>
</dbReference>
<dbReference type="Proteomes" id="UP001519287">
    <property type="component" value="Unassembled WGS sequence"/>
</dbReference>
<comment type="caution">
    <text evidence="5">The sequence shown here is derived from an EMBL/GenBank/DDBJ whole genome shotgun (WGS) entry which is preliminary data.</text>
</comment>
<feature type="region of interest" description="Disordered" evidence="3">
    <location>
        <begin position="259"/>
        <end position="288"/>
    </location>
</feature>
<keyword evidence="2" id="KW-0012">Acyltransferase</keyword>
<sequence>MKDGVRACRGLDENELRQIKRLSKMCNEADGIKIKLNGDMLRERSRSEINDFLYYDQGELIGFIGIYSFISTEVEISGMVHPDYRRGGVFSRLVAAATEECRRRGVPRLVFICQHGSASGAAFLTALGAEFLYSEFRMEMQKYNGPQIELIAASGMEIQLRKAQWEDSELLVKLNMSGFNMQEQDARAYVEKSLGGRHEQTLIAELGQIPIGKISYELDEGEAFIYGFCVLSAYRGKGLGRAMLSQTIQILQQHDPDALSGGRATGRLDDRANGGVNGKLDDRANDKGNARVNARYNTRSNAKLDARLSTRISLEVETANEGALGLYLACGFQVINRNDYYVLMREIKGRQEIL</sequence>
<organism evidence="5 6">
    <name type="scientific">Paenibacillus eucommiae</name>
    <dbReference type="NCBI Taxonomy" id="1355755"/>
    <lineage>
        <taxon>Bacteria</taxon>
        <taxon>Bacillati</taxon>
        <taxon>Bacillota</taxon>
        <taxon>Bacilli</taxon>
        <taxon>Bacillales</taxon>
        <taxon>Paenibacillaceae</taxon>
        <taxon>Paenibacillus</taxon>
    </lineage>
</organism>
<dbReference type="InterPro" id="IPR050832">
    <property type="entry name" value="Bact_Acetyltransf"/>
</dbReference>
<proteinExistence type="predicted"/>
<feature type="domain" description="N-acetyltransferase" evidence="4">
    <location>
        <begin position="158"/>
        <end position="349"/>
    </location>
</feature>
<feature type="compositionally biased region" description="Basic and acidic residues" evidence="3">
    <location>
        <begin position="279"/>
        <end position="288"/>
    </location>
</feature>
<reference evidence="5 6" key="1">
    <citation type="submission" date="2021-03" db="EMBL/GenBank/DDBJ databases">
        <title>Genomic Encyclopedia of Type Strains, Phase IV (KMG-IV): sequencing the most valuable type-strain genomes for metagenomic binning, comparative biology and taxonomic classification.</title>
        <authorList>
            <person name="Goeker M."/>
        </authorList>
    </citation>
    <scope>NUCLEOTIDE SEQUENCE [LARGE SCALE GENOMIC DNA]</scope>
    <source>
        <strain evidence="5 6">DSM 26048</strain>
    </source>
</reference>
<evidence type="ECO:0000256" key="2">
    <source>
        <dbReference type="ARBA" id="ARBA00023315"/>
    </source>
</evidence>
<gene>
    <name evidence="5" type="ORF">J2Z66_007676</name>
</gene>
<dbReference type="InterPro" id="IPR016181">
    <property type="entry name" value="Acyl_CoA_acyltransferase"/>
</dbReference>
<keyword evidence="1" id="KW-0808">Transferase</keyword>
<feature type="domain" description="N-acetyltransferase" evidence="4">
    <location>
        <begin position="6"/>
        <end position="145"/>
    </location>
</feature>
<accession>A0ABS4J868</accession>
<protein>
    <submittedName>
        <fullName evidence="5">Ribosomal protein S18 acetylase RimI-like enzyme</fullName>
    </submittedName>
</protein>
<dbReference type="CDD" id="cd04301">
    <property type="entry name" value="NAT_SF"/>
    <property type="match status" value="2"/>
</dbReference>
<dbReference type="PROSITE" id="PS51186">
    <property type="entry name" value="GNAT"/>
    <property type="match status" value="2"/>
</dbReference>
<dbReference type="RefSeq" id="WP_209978079.1">
    <property type="nucleotide sequence ID" value="NZ_JAGGLB010000042.1"/>
</dbReference>
<evidence type="ECO:0000313" key="5">
    <source>
        <dbReference type="EMBL" id="MBP1996032.1"/>
    </source>
</evidence>
<dbReference type="PANTHER" id="PTHR43877">
    <property type="entry name" value="AMINOALKYLPHOSPHONATE N-ACETYLTRANSFERASE-RELATED-RELATED"/>
    <property type="match status" value="1"/>
</dbReference>
<name>A0ABS4J868_9BACL</name>